<proteinExistence type="predicted"/>
<name>A0A5M9R8Y2_9GAMM</name>
<sequence length="232" mass="26602">MNQLTNLTGFIFDNIEPSPEEFVYLVNKGKELTEAQAKVLHDAKAGLEKASGVQAAIEQGSVSKPLNYRGTMRSWVEDIHNKVHHAENHVVHETELLQHISGLFSLLKKVAGSMDKTKLKEINKKSLSEIPDTVFNFFRIKTINAWVYKLPYEFITEEINDLTICINKIIKNCMPSNDKYEINSGVNQKILHYKNYYSENEKELHSLFTADEYSQGMAEIENRIASKTRYMA</sequence>
<dbReference type="RefSeq" id="WP_150384620.1">
    <property type="nucleotide sequence ID" value="NZ_BAAAFS010000001.1"/>
</dbReference>
<dbReference type="Proteomes" id="UP000322181">
    <property type="component" value="Unassembled WGS sequence"/>
</dbReference>
<dbReference type="AlphaFoldDB" id="A0A5M9R8Y2"/>
<accession>A0A5M9R8Y2</accession>
<reference evidence="1 2" key="1">
    <citation type="submission" date="2019-09" db="EMBL/GenBank/DDBJ databases">
        <title>Draft genome sequence of various Type strains from the CCUG.</title>
        <authorList>
            <person name="Pineiro-Iglesias B."/>
            <person name="Tunovic T."/>
            <person name="Unosson C."/>
            <person name="Inganas E."/>
            <person name="Ohlen M."/>
            <person name="Cardew S."/>
            <person name="Jensie-Markopoulos S."/>
            <person name="Salva-Serra F."/>
            <person name="Jaen-Luchoro D."/>
            <person name="Karlsson R."/>
            <person name="Svensson-Stadler L."/>
            <person name="Chun J."/>
            <person name="Moore E."/>
        </authorList>
    </citation>
    <scope>NUCLEOTIDE SEQUENCE [LARGE SCALE GENOMIC DNA]</scope>
    <source>
        <strain evidence="1 2">CCUG 53682T</strain>
    </source>
</reference>
<comment type="caution">
    <text evidence="1">The sequence shown here is derived from an EMBL/GenBank/DDBJ whole genome shotgun (WGS) entry which is preliminary data.</text>
</comment>
<evidence type="ECO:0000313" key="1">
    <source>
        <dbReference type="EMBL" id="KAA8716759.1"/>
    </source>
</evidence>
<protein>
    <submittedName>
        <fullName evidence="1">Uncharacterized protein</fullName>
    </submittedName>
</protein>
<gene>
    <name evidence="1" type="ORF">F4V73_02465</name>
</gene>
<organism evidence="1 2">
    <name type="scientific">Morganella psychrotolerans</name>
    <dbReference type="NCBI Taxonomy" id="368603"/>
    <lineage>
        <taxon>Bacteria</taxon>
        <taxon>Pseudomonadati</taxon>
        <taxon>Pseudomonadota</taxon>
        <taxon>Gammaproteobacteria</taxon>
        <taxon>Enterobacterales</taxon>
        <taxon>Morganellaceae</taxon>
        <taxon>Morganella</taxon>
    </lineage>
</organism>
<dbReference type="EMBL" id="VXKB01000001">
    <property type="protein sequence ID" value="KAA8716759.1"/>
    <property type="molecule type" value="Genomic_DNA"/>
</dbReference>
<evidence type="ECO:0000313" key="2">
    <source>
        <dbReference type="Proteomes" id="UP000322181"/>
    </source>
</evidence>